<reference evidence="2 3" key="1">
    <citation type="journal article" date="2007" name="Nat. Biotechnol.">
        <title>Complete genome sequence of the myxobacterium Sorangium cellulosum.</title>
        <authorList>
            <person name="Schneiker S."/>
            <person name="Perlova O."/>
            <person name="Kaiser O."/>
            <person name="Gerth K."/>
            <person name="Alici A."/>
            <person name="Altmeyer M.O."/>
            <person name="Bartels D."/>
            <person name="Bekel T."/>
            <person name="Beyer S."/>
            <person name="Bode E."/>
            <person name="Bode H.B."/>
            <person name="Bolten C.J."/>
            <person name="Choudhuri J.V."/>
            <person name="Doss S."/>
            <person name="Elnakady Y.A."/>
            <person name="Frank B."/>
            <person name="Gaigalat L."/>
            <person name="Goesmann A."/>
            <person name="Groeger C."/>
            <person name="Gross F."/>
            <person name="Jelsbak L."/>
            <person name="Jelsbak L."/>
            <person name="Kalinowski J."/>
            <person name="Kegler C."/>
            <person name="Knauber T."/>
            <person name="Konietzny S."/>
            <person name="Kopp M."/>
            <person name="Krause L."/>
            <person name="Krug D."/>
            <person name="Linke B."/>
            <person name="Mahmud T."/>
            <person name="Martinez-Arias R."/>
            <person name="McHardy A.C."/>
            <person name="Merai M."/>
            <person name="Meyer F."/>
            <person name="Mormann S."/>
            <person name="Munoz-Dorado J."/>
            <person name="Perez J."/>
            <person name="Pradella S."/>
            <person name="Rachid S."/>
            <person name="Raddatz G."/>
            <person name="Rosenau F."/>
            <person name="Rueckert C."/>
            <person name="Sasse F."/>
            <person name="Scharfe M."/>
            <person name="Schuster S.C."/>
            <person name="Suen G."/>
            <person name="Treuner-Lange A."/>
            <person name="Velicer G.J."/>
            <person name="Vorholter F.-J."/>
            <person name="Weissman K.J."/>
            <person name="Welch R.D."/>
            <person name="Wenzel S.C."/>
            <person name="Whitworth D.E."/>
            <person name="Wilhelm S."/>
            <person name="Wittmann C."/>
            <person name="Bloecker H."/>
            <person name="Puehler A."/>
            <person name="Mueller R."/>
        </authorList>
    </citation>
    <scope>NUCLEOTIDE SEQUENCE [LARGE SCALE GENOMIC DNA]</scope>
    <source>
        <strain evidence="3">So ce56</strain>
    </source>
</reference>
<evidence type="ECO:0000256" key="1">
    <source>
        <dbReference type="SAM" id="MobiDB-lite"/>
    </source>
</evidence>
<feature type="region of interest" description="Disordered" evidence="1">
    <location>
        <begin position="66"/>
        <end position="87"/>
    </location>
</feature>
<dbReference type="Proteomes" id="UP000002139">
    <property type="component" value="Chromosome"/>
</dbReference>
<dbReference type="OrthoDB" id="9833605at2"/>
<organism evidence="2 3">
    <name type="scientific">Sorangium cellulosum (strain So ce56)</name>
    <name type="common">Polyangium cellulosum (strain So ce56)</name>
    <dbReference type="NCBI Taxonomy" id="448385"/>
    <lineage>
        <taxon>Bacteria</taxon>
        <taxon>Pseudomonadati</taxon>
        <taxon>Myxococcota</taxon>
        <taxon>Polyangia</taxon>
        <taxon>Polyangiales</taxon>
        <taxon>Polyangiaceae</taxon>
        <taxon>Sorangium</taxon>
    </lineage>
</organism>
<dbReference type="AlphaFoldDB" id="A9FQL6"/>
<accession>A9FQL6</accession>
<keyword evidence="3" id="KW-1185">Reference proteome</keyword>
<dbReference type="HOGENOM" id="CLU_1926192_0_0_7"/>
<name>A9FQL6_SORC5</name>
<dbReference type="EMBL" id="AM746676">
    <property type="protein sequence ID" value="CAN92169.1"/>
    <property type="molecule type" value="Genomic_DNA"/>
</dbReference>
<dbReference type="BioCyc" id="SCEL448385:SCE_RS10305-MONOMER"/>
<gene>
    <name evidence="2" type="ordered locus">sce2010</name>
</gene>
<evidence type="ECO:0000313" key="3">
    <source>
        <dbReference type="Proteomes" id="UP000002139"/>
    </source>
</evidence>
<protein>
    <submittedName>
        <fullName evidence="2">Uncharacterized protein</fullName>
    </submittedName>
</protein>
<proteinExistence type="predicted"/>
<sequence length="131" mass="14951">MCKTVDEILAEFTSHYGPEEVWVLSLSDAEIVERLRATGHQSCTTFADYLESLFAREHVDPASIKRELEEHVRSSPGSRESWPDRNDRTASGLDAWVAYHLANGRSIARRLILDWVKQERYFSSVAPSDPE</sequence>
<dbReference type="RefSeq" id="WP_012234645.1">
    <property type="nucleotide sequence ID" value="NC_010162.1"/>
</dbReference>
<evidence type="ECO:0000313" key="2">
    <source>
        <dbReference type="EMBL" id="CAN92169.1"/>
    </source>
</evidence>
<dbReference type="KEGG" id="scl:sce2010"/>